<name>D6TX01_KTERA</name>
<sequence length="175" mass="19571">MAKAKGFTGRFDKKSSIGENTRPLLKTSTLAKNTRSSGNESMIVEDYRPLAPEKVDPSAQQTQTRERHTHTRAHARDEFTHLIYSLSPKKKHENNDSEVSTYHLTQKQISHFAMVGTDEQSGRSSPSSRAATEDLSALPVAEKTSSAAGKEWLPMYRPQRAPRANIQAHLAPMWL</sequence>
<dbReference type="STRING" id="485913.Krac_5837"/>
<feature type="compositionally biased region" description="Basic and acidic residues" evidence="1">
    <location>
        <begin position="45"/>
        <end position="56"/>
    </location>
</feature>
<protein>
    <submittedName>
        <fullName evidence="2">Uncharacterized protein</fullName>
    </submittedName>
</protein>
<comment type="caution">
    <text evidence="2">The sequence shown here is derived from an EMBL/GenBank/DDBJ whole genome shotgun (WGS) entry which is preliminary data.</text>
</comment>
<dbReference type="Proteomes" id="UP000004508">
    <property type="component" value="Unassembled WGS sequence"/>
</dbReference>
<gene>
    <name evidence="2" type="ORF">Krac_5837</name>
</gene>
<feature type="compositionally biased region" description="Polar residues" evidence="1">
    <location>
        <begin position="26"/>
        <end position="40"/>
    </location>
</feature>
<dbReference type="EMBL" id="ADVG01000003">
    <property type="protein sequence ID" value="EFH84734.1"/>
    <property type="molecule type" value="Genomic_DNA"/>
</dbReference>
<organism evidence="2 3">
    <name type="scientific">Ktedonobacter racemifer DSM 44963</name>
    <dbReference type="NCBI Taxonomy" id="485913"/>
    <lineage>
        <taxon>Bacteria</taxon>
        <taxon>Bacillati</taxon>
        <taxon>Chloroflexota</taxon>
        <taxon>Ktedonobacteria</taxon>
        <taxon>Ktedonobacterales</taxon>
        <taxon>Ktedonobacteraceae</taxon>
        <taxon>Ktedonobacter</taxon>
    </lineage>
</organism>
<feature type="region of interest" description="Disordered" evidence="1">
    <location>
        <begin position="1"/>
        <end position="77"/>
    </location>
</feature>
<dbReference type="InParanoid" id="D6TX01"/>
<keyword evidence="3" id="KW-1185">Reference proteome</keyword>
<dbReference type="AlphaFoldDB" id="D6TX01"/>
<evidence type="ECO:0000256" key="1">
    <source>
        <dbReference type="SAM" id="MobiDB-lite"/>
    </source>
</evidence>
<feature type="region of interest" description="Disordered" evidence="1">
    <location>
        <begin position="116"/>
        <end position="150"/>
    </location>
</feature>
<feature type="compositionally biased region" description="Polar residues" evidence="1">
    <location>
        <begin position="118"/>
        <end position="130"/>
    </location>
</feature>
<accession>D6TX01</accession>
<reference evidence="2 3" key="1">
    <citation type="journal article" date="2011" name="Stand. Genomic Sci.">
        <title>Non-contiguous finished genome sequence and contextual data of the filamentous soil bacterium Ktedonobacter racemifer type strain (SOSP1-21).</title>
        <authorList>
            <person name="Chang Y.J."/>
            <person name="Land M."/>
            <person name="Hauser L."/>
            <person name="Chertkov O."/>
            <person name="Del Rio T.G."/>
            <person name="Nolan M."/>
            <person name="Copeland A."/>
            <person name="Tice H."/>
            <person name="Cheng J.F."/>
            <person name="Lucas S."/>
            <person name="Han C."/>
            <person name="Goodwin L."/>
            <person name="Pitluck S."/>
            <person name="Ivanova N."/>
            <person name="Ovchinikova G."/>
            <person name="Pati A."/>
            <person name="Chen A."/>
            <person name="Palaniappan K."/>
            <person name="Mavromatis K."/>
            <person name="Liolios K."/>
            <person name="Brettin T."/>
            <person name="Fiebig A."/>
            <person name="Rohde M."/>
            <person name="Abt B."/>
            <person name="Goker M."/>
            <person name="Detter J.C."/>
            <person name="Woyke T."/>
            <person name="Bristow J."/>
            <person name="Eisen J.A."/>
            <person name="Markowitz V."/>
            <person name="Hugenholtz P."/>
            <person name="Kyrpides N.C."/>
            <person name="Klenk H.P."/>
            <person name="Lapidus A."/>
        </authorList>
    </citation>
    <scope>NUCLEOTIDE SEQUENCE [LARGE SCALE GENOMIC DNA]</scope>
    <source>
        <strain evidence="3">DSM 44963</strain>
    </source>
</reference>
<evidence type="ECO:0000313" key="3">
    <source>
        <dbReference type="Proteomes" id="UP000004508"/>
    </source>
</evidence>
<proteinExistence type="predicted"/>
<evidence type="ECO:0000313" key="2">
    <source>
        <dbReference type="EMBL" id="EFH84734.1"/>
    </source>
</evidence>